<evidence type="ECO:0000256" key="1">
    <source>
        <dbReference type="SAM" id="Coils"/>
    </source>
</evidence>
<sequence length="124" mass="13765">MIVIYQYDASTKKLTGTDVVADDYELKANETTIVCPDGLYEPSFDEQANAWKGITKEEWEAKHPQQPVKPSPTVEAMNALGQQLVQGKAESDKTNKNFEQQIEDLTQSVNMLGQMIAKTQGGTK</sequence>
<evidence type="ECO:0000313" key="3">
    <source>
        <dbReference type="Proteomes" id="UP000544052"/>
    </source>
</evidence>
<proteinExistence type="predicted"/>
<dbReference type="Proteomes" id="UP000544052">
    <property type="component" value="Unassembled WGS sequence"/>
</dbReference>
<name>A0ABR6E8W9_9LACO</name>
<evidence type="ECO:0000313" key="2">
    <source>
        <dbReference type="EMBL" id="MBB1063652.1"/>
    </source>
</evidence>
<reference evidence="2 3" key="1">
    <citation type="submission" date="2020-07" db="EMBL/GenBank/DDBJ databases">
        <title>Description of Limosilactobacillus balticus sp. nov., Limosilactobacillus agrestis sp. nov., Limosilactobacillus albertensis sp. nov., Limosilactobacillus rudii sp. nov., Limosilactobacillus fastidiosus sp. nov., five novel Limosilactobacillus species isolated from the vertebrate gastrointestinal tract, and proposal of 6 subspecies of Limosilactobacillus reuteri adapted to the gastrointestinal tract of specific vertebrate hosts.</title>
        <authorList>
            <person name="Li F."/>
            <person name="Cheng C."/>
            <person name="Zheng J."/>
            <person name="Quevedo R.M."/>
            <person name="Li J."/>
            <person name="Roos S."/>
            <person name="Gaenzle M.G."/>
            <person name="Walter J."/>
        </authorList>
    </citation>
    <scope>NUCLEOTIDE SEQUENCE [LARGE SCALE GENOMIC DNA]</scope>
    <source>
        <strain evidence="2 3">WF-MO7-1</strain>
    </source>
</reference>
<accession>A0ABR6E8W9</accession>
<gene>
    <name evidence="2" type="ORF">H5R64_07775</name>
</gene>
<feature type="coiled-coil region" evidence="1">
    <location>
        <begin position="88"/>
        <end position="115"/>
    </location>
</feature>
<dbReference type="EMBL" id="JACIUZ010000044">
    <property type="protein sequence ID" value="MBB1063652.1"/>
    <property type="molecule type" value="Genomic_DNA"/>
</dbReference>
<protein>
    <submittedName>
        <fullName evidence="2">Uncharacterized protein</fullName>
    </submittedName>
</protein>
<keyword evidence="3" id="KW-1185">Reference proteome</keyword>
<organism evidence="2 3">
    <name type="scientific">Limosilactobacillus fastidiosus</name>
    <dbReference type="NCBI Taxonomy" id="2759855"/>
    <lineage>
        <taxon>Bacteria</taxon>
        <taxon>Bacillati</taxon>
        <taxon>Bacillota</taxon>
        <taxon>Bacilli</taxon>
        <taxon>Lactobacillales</taxon>
        <taxon>Lactobacillaceae</taxon>
        <taxon>Limosilactobacillus</taxon>
    </lineage>
</organism>
<dbReference type="RefSeq" id="WP_182583301.1">
    <property type="nucleotide sequence ID" value="NZ_JACIUZ010000044.1"/>
</dbReference>
<keyword evidence="1" id="KW-0175">Coiled coil</keyword>
<comment type="caution">
    <text evidence="2">The sequence shown here is derived from an EMBL/GenBank/DDBJ whole genome shotgun (WGS) entry which is preliminary data.</text>
</comment>